<dbReference type="HOGENOM" id="CLU_2741315_0_0_1"/>
<organism evidence="1">
    <name type="scientific">Rhizophagus irregularis (strain DAOM 181602 / DAOM 197198 / MUCL 43194)</name>
    <name type="common">Arbuscular mycorrhizal fungus</name>
    <name type="synonym">Glomus intraradices</name>
    <dbReference type="NCBI Taxonomy" id="747089"/>
    <lineage>
        <taxon>Eukaryota</taxon>
        <taxon>Fungi</taxon>
        <taxon>Fungi incertae sedis</taxon>
        <taxon>Mucoromycota</taxon>
        <taxon>Glomeromycotina</taxon>
        <taxon>Glomeromycetes</taxon>
        <taxon>Glomerales</taxon>
        <taxon>Glomeraceae</taxon>
        <taxon>Rhizophagus</taxon>
    </lineage>
</organism>
<sequence>MINGHINRIQLRHLIFRYKFFGPVEEKCENGSFILGVAPQFPNSKFYGIDMALMYPSPDDSRIPSNASFSH</sequence>
<name>U9UMK2_RHIID</name>
<protein>
    <submittedName>
        <fullName evidence="1">Uncharacterized protein</fullName>
    </submittedName>
</protein>
<reference evidence="1" key="1">
    <citation type="submission" date="2013-07" db="EMBL/GenBank/DDBJ databases">
        <title>The genome of an arbuscular mycorrhizal fungus provides insights into the evolution of the oldest plant symbiosis.</title>
        <authorList>
            <consortium name="DOE Joint Genome Institute"/>
            <person name="Tisserant E."/>
            <person name="Malbreil M."/>
            <person name="Kuo A."/>
            <person name="Kohler A."/>
            <person name="Symeonidi A."/>
            <person name="Balestrini R."/>
            <person name="Charron P."/>
            <person name="Duensing N."/>
            <person name="Frei-dit-Frey N."/>
            <person name="Gianinazzi-Pearson V."/>
            <person name="Gilbert B."/>
            <person name="Handa Y."/>
            <person name="Hijri M."/>
            <person name="Kaul R."/>
            <person name="Kawaguchi M."/>
            <person name="Krajinski F."/>
            <person name="Lammers P."/>
            <person name="Lapierre D."/>
            <person name="Masclaux F.G."/>
            <person name="Murat C."/>
            <person name="Morin E."/>
            <person name="Ndikumana S."/>
            <person name="Pagni M."/>
            <person name="Petitpierre D."/>
            <person name="Requena N."/>
            <person name="Rosikiewicz P."/>
            <person name="Riley R."/>
            <person name="Saito K."/>
            <person name="San Clemente H."/>
            <person name="Shapiro H."/>
            <person name="van Tuinen D."/>
            <person name="Becard G."/>
            <person name="Bonfante P."/>
            <person name="Paszkowski U."/>
            <person name="Shachar-Hill Y."/>
            <person name="Young J.P."/>
            <person name="Sanders I.R."/>
            <person name="Henrissat B."/>
            <person name="Rensing S.A."/>
            <person name="Grigoriev I.V."/>
            <person name="Corradi N."/>
            <person name="Roux C."/>
            <person name="Martin F."/>
        </authorList>
    </citation>
    <scope>NUCLEOTIDE SEQUENCE</scope>
    <source>
        <strain evidence="1">DAOM 197198</strain>
    </source>
</reference>
<dbReference type="STRING" id="747089.U9UMK2"/>
<accession>U9UMK2</accession>
<gene>
    <name evidence="1" type="ORF">GLOINDRAFT_22380</name>
</gene>
<dbReference type="AlphaFoldDB" id="U9UMK2"/>
<dbReference type="EMBL" id="KI280679">
    <property type="protein sequence ID" value="ESA16846.1"/>
    <property type="molecule type" value="Genomic_DNA"/>
</dbReference>
<proteinExistence type="predicted"/>
<evidence type="ECO:0000313" key="1">
    <source>
        <dbReference type="EMBL" id="ESA16846.1"/>
    </source>
</evidence>